<feature type="transmembrane region" description="Helical" evidence="2">
    <location>
        <begin position="64"/>
        <end position="82"/>
    </location>
</feature>
<feature type="transmembrane region" description="Helical" evidence="2">
    <location>
        <begin position="173"/>
        <end position="196"/>
    </location>
</feature>
<gene>
    <name evidence="3" type="ORF">KILIM_002_00120</name>
</gene>
<evidence type="ECO:0008006" key="5">
    <source>
        <dbReference type="Google" id="ProtNLM"/>
    </source>
</evidence>
<feature type="transmembrane region" description="Helical" evidence="2">
    <location>
        <begin position="427"/>
        <end position="450"/>
    </location>
</feature>
<dbReference type="EMBL" id="BAHD01000002">
    <property type="protein sequence ID" value="GAB94055.1"/>
    <property type="molecule type" value="Genomic_DNA"/>
</dbReference>
<feature type="transmembrane region" description="Helical" evidence="2">
    <location>
        <begin position="563"/>
        <end position="587"/>
    </location>
</feature>
<keyword evidence="2" id="KW-1133">Transmembrane helix</keyword>
<feature type="transmembrane region" description="Helical" evidence="2">
    <location>
        <begin position="39"/>
        <end position="57"/>
    </location>
</feature>
<keyword evidence="2" id="KW-0812">Transmembrane</keyword>
<feature type="transmembrane region" description="Helical" evidence="2">
    <location>
        <begin position="508"/>
        <end position="526"/>
    </location>
</feature>
<feature type="transmembrane region" description="Helical" evidence="2">
    <location>
        <begin position="481"/>
        <end position="502"/>
    </location>
</feature>
<name>K6W4H1_9MICO</name>
<dbReference type="Proteomes" id="UP000008366">
    <property type="component" value="Unassembled WGS sequence"/>
</dbReference>
<comment type="caution">
    <text evidence="3">The sequence shown here is derived from an EMBL/GenBank/DDBJ whole genome shotgun (WGS) entry which is preliminary data.</text>
</comment>
<feature type="transmembrane region" description="Helical" evidence="2">
    <location>
        <begin position="391"/>
        <end position="421"/>
    </location>
</feature>
<accession>K6W4H1</accession>
<evidence type="ECO:0000313" key="4">
    <source>
        <dbReference type="Proteomes" id="UP000008366"/>
    </source>
</evidence>
<feature type="transmembrane region" description="Helical" evidence="2">
    <location>
        <begin position="533"/>
        <end position="557"/>
    </location>
</feature>
<proteinExistence type="predicted"/>
<keyword evidence="4" id="KW-1185">Reference proteome</keyword>
<evidence type="ECO:0000256" key="1">
    <source>
        <dbReference type="SAM" id="MobiDB-lite"/>
    </source>
</evidence>
<evidence type="ECO:0000256" key="2">
    <source>
        <dbReference type="SAM" id="Phobius"/>
    </source>
</evidence>
<evidence type="ECO:0000313" key="3">
    <source>
        <dbReference type="EMBL" id="GAB94055.1"/>
    </source>
</evidence>
<feature type="transmembrane region" description="Helical" evidence="2">
    <location>
        <begin position="359"/>
        <end position="379"/>
    </location>
</feature>
<feature type="transmembrane region" description="Helical" evidence="2">
    <location>
        <begin position="119"/>
        <end position="138"/>
    </location>
</feature>
<dbReference type="eggNOG" id="COG1215">
    <property type="taxonomic scope" value="Bacteria"/>
</dbReference>
<organism evidence="3 4">
    <name type="scientific">Kineosphaera limosa NBRC 100340</name>
    <dbReference type="NCBI Taxonomy" id="1184609"/>
    <lineage>
        <taxon>Bacteria</taxon>
        <taxon>Bacillati</taxon>
        <taxon>Actinomycetota</taxon>
        <taxon>Actinomycetes</taxon>
        <taxon>Micrococcales</taxon>
        <taxon>Dermatophilaceae</taxon>
        <taxon>Kineosphaera</taxon>
    </lineage>
</organism>
<reference evidence="3 4" key="1">
    <citation type="submission" date="2012-08" db="EMBL/GenBank/DDBJ databases">
        <title>Whole genome shotgun sequence of Kineosphaera limosa NBRC 100340.</title>
        <authorList>
            <person name="Yoshida I."/>
            <person name="Isaki S."/>
            <person name="Hosoyama A."/>
            <person name="Tsuchikane K."/>
            <person name="Katsumata H."/>
            <person name="Ando Y."/>
            <person name="Ohji S."/>
            <person name="Hamada M."/>
            <person name="Tamura T."/>
            <person name="Yamazoe A."/>
            <person name="Yamazaki S."/>
            <person name="Fujita N."/>
        </authorList>
    </citation>
    <scope>NUCLEOTIDE SEQUENCE [LARGE SCALE GENOMIC DNA]</scope>
    <source>
        <strain evidence="3 4">NBRC 100340</strain>
    </source>
</reference>
<feature type="region of interest" description="Disordered" evidence="1">
    <location>
        <begin position="146"/>
        <end position="168"/>
    </location>
</feature>
<dbReference type="STRING" id="1184609.KILIM_002_00120"/>
<feature type="transmembrane region" description="Helical" evidence="2">
    <location>
        <begin position="88"/>
        <end position="107"/>
    </location>
</feature>
<keyword evidence="2" id="KW-0472">Membrane</keyword>
<sequence length="735" mass="77153">MQRHAPVWEDPIAALRISAVQTLGEQPVVALGTPLPRRALGLVALVGAALGVLALVLPPGLAALALLGLLGLVPGAVTLGVLPAVPRTLAVVAIPALGAALLALVLTAQLGAGLYASALTRWALVGLGVVGGALLLAAKPAVPHAPDATASQTSDVANGDDTEHTHSENTRSAVLLTVIAAVLAAVATACWIVAIPAMRSPEYSSYGLLARAPLLAAGVGACAVAVLLAVRARSWWFAWAALLLLVLARRSYTLLGTDMPLYQWTYRHLGVMDWFAHTGTLARDVDVYNNWPGALALATWLTQTSELSRFDLALAYIVGHHLVLVVAVYALARAAGMTPWAALVAATLVELTDWVGQDYLAPQSLALLLAIVCLAALLVARDPRWRRGGLWVALVVFAGITWVHQLTPVWLLVVLVALTILRVVRPPWVVLAFLAVFAVMVAINLPALLAHSTGLSLDVLANTAGNIASPVSPGQAVTSRVVTVLAVALWLCAGLVAGWNLVRRRAGLVAPVIAFSPLVLLLTGYGGEAIYRVYLYSLPGVALILAPPLAAALFGAWLRASAAVVAVLALAMAALQGSLGGWYTAVFSRADVELAIRLEQAAGPNGVIATPTVGFPRQVTWHYVDQARADTLGDTLWSLQNELATPAGINATPVDRLTQRTQEEMATTPVYVVLTDPMRNYATQYGTLPPAGLNELATLLLDRGWTVLYRADGTSVYANEAGVRAFQSTPPRPLP</sequence>
<dbReference type="AlphaFoldDB" id="K6W4H1"/>
<feature type="transmembrane region" description="Helical" evidence="2">
    <location>
        <begin position="208"/>
        <end position="230"/>
    </location>
</feature>
<protein>
    <recommendedName>
        <fullName evidence="5">Glycosyltransferase RgtA/B/C/D-like domain-containing protein</fullName>
    </recommendedName>
</protein>